<reference evidence="5 6" key="1">
    <citation type="submission" date="2024-02" db="EMBL/GenBank/DDBJ databases">
        <title>High-quality chromosome-scale genome assembly of Pensacola bahiagrass (Paspalum notatum Flugge var. saurae).</title>
        <authorList>
            <person name="Vega J.M."/>
            <person name="Podio M."/>
            <person name="Orjuela J."/>
            <person name="Siena L.A."/>
            <person name="Pessino S.C."/>
            <person name="Combes M.C."/>
            <person name="Mariac C."/>
            <person name="Albertini E."/>
            <person name="Pupilli F."/>
            <person name="Ortiz J.P.A."/>
            <person name="Leblanc O."/>
        </authorList>
    </citation>
    <scope>NUCLEOTIDE SEQUENCE [LARGE SCALE GENOMIC DNA]</scope>
    <source>
        <strain evidence="5">R1</strain>
        <tissue evidence="5">Leaf</tissue>
    </source>
</reference>
<dbReference type="EMBL" id="CP144754">
    <property type="protein sequence ID" value="WVZ97397.1"/>
    <property type="molecule type" value="Genomic_DNA"/>
</dbReference>
<keyword evidence="6" id="KW-1185">Reference proteome</keyword>
<evidence type="ECO:0000256" key="1">
    <source>
        <dbReference type="PROSITE-ProRule" id="PRU00047"/>
    </source>
</evidence>
<dbReference type="InterPro" id="IPR036875">
    <property type="entry name" value="Znf_CCHC_sf"/>
</dbReference>
<gene>
    <name evidence="5" type="ORF">U9M48_042938</name>
</gene>
<dbReference type="SUPFAM" id="SSF57756">
    <property type="entry name" value="Retrovirus zinc finger-like domains"/>
    <property type="match status" value="1"/>
</dbReference>
<feature type="region of interest" description="Disordered" evidence="3">
    <location>
        <begin position="669"/>
        <end position="715"/>
    </location>
</feature>
<evidence type="ECO:0000313" key="6">
    <source>
        <dbReference type="Proteomes" id="UP001341281"/>
    </source>
</evidence>
<keyword evidence="1" id="KW-0863">Zinc-finger</keyword>
<organism evidence="5 6">
    <name type="scientific">Paspalum notatum var. saurae</name>
    <dbReference type="NCBI Taxonomy" id="547442"/>
    <lineage>
        <taxon>Eukaryota</taxon>
        <taxon>Viridiplantae</taxon>
        <taxon>Streptophyta</taxon>
        <taxon>Embryophyta</taxon>
        <taxon>Tracheophyta</taxon>
        <taxon>Spermatophyta</taxon>
        <taxon>Magnoliopsida</taxon>
        <taxon>Liliopsida</taxon>
        <taxon>Poales</taxon>
        <taxon>Poaceae</taxon>
        <taxon>PACMAD clade</taxon>
        <taxon>Panicoideae</taxon>
        <taxon>Andropogonodae</taxon>
        <taxon>Paspaleae</taxon>
        <taxon>Paspalinae</taxon>
        <taxon>Paspalum</taxon>
    </lineage>
</organism>
<dbReference type="Gene3D" id="4.10.60.10">
    <property type="entry name" value="Zinc finger, CCHC-type"/>
    <property type="match status" value="1"/>
</dbReference>
<evidence type="ECO:0000256" key="2">
    <source>
        <dbReference type="SAM" id="Coils"/>
    </source>
</evidence>
<protein>
    <recommendedName>
        <fullName evidence="4">CCHC-type domain-containing protein</fullName>
    </recommendedName>
</protein>
<sequence>MRKQKEGAVMAAPLPHGCPLSSLHSPHHRNMKTECSYHKEDDPLLRSSIHALKDAMEVASLLLPLLSMGVETMESTPDDPRRRGKAAALWDRVRSGITALMSPMSPLPPPNPRLKGVQMKDHGVLGERPPVGFPVDGPGVTEHEANNKARNFLLTTLSCSEFDRVSHIRTAHEIWTTLANFHEGTSQVKAKLYETYNREYENFSQQPGESIDDLFSRFQLIANKIHANARNGALPYDDHEQACKLLFALDCSIWQMKESIVESSGYETLTTDELYSKLKASEVDAQAQSRMSGRTLKSLALMSGPSSGGAANANPSVGYAMSLIAAKEEELEALDDDQLCLLSKKFLRLYSNRMSRKRGDKFQCYECGKTNHFIVDCPQRRAQEKYSAGWDHKYKGEYTSDKKNGKYKGDKKKWPYFSKREFVKQYQKHAQERDRAFLASLSDCDDTSSDSGFDSDDDGEKKIVGHAGLCFFGDEIGYCTMAIKGDQAGSINSGICNSFTTDPMVSDDENDEDSMFVALKNQDRLLRVAAKDLRAANARVTTLEAELETLKSLEELKARLTLLAKCDACPTLRKELEETRAALRKSEKTASPTSVDCSKCKDLGDLLDALAIEKVQLEDENTYIRTILSWISAREPQLGMIISSFKLSDKLGVGYHYTQADFDQLYGKIGDLSGRNPPEIPPESSKQGAKRNVPPKPTPEPKGQPKNQNQPKGAPPKRYVCDYCHREGHLVEFCYRRLRAERREVEMRNEDRYYQGGRSAIETRREDRRDRWPRRVGGGRGDHYPRGAPGGGGCFAGRAPGREQYGYG</sequence>
<keyword evidence="1" id="KW-0479">Metal-binding</keyword>
<dbReference type="SMART" id="SM00343">
    <property type="entry name" value="ZnF_C2HC"/>
    <property type="match status" value="2"/>
</dbReference>
<dbReference type="GO" id="GO:0003676">
    <property type="term" value="F:nucleic acid binding"/>
    <property type="evidence" value="ECO:0007669"/>
    <property type="project" value="InterPro"/>
</dbReference>
<proteinExistence type="predicted"/>
<dbReference type="GO" id="GO:0008270">
    <property type="term" value="F:zinc ion binding"/>
    <property type="evidence" value="ECO:0007669"/>
    <property type="project" value="UniProtKB-KW"/>
</dbReference>
<dbReference type="PANTHER" id="PTHR34676:SF17">
    <property type="entry name" value="OS06G0684500 PROTEIN"/>
    <property type="match status" value="1"/>
</dbReference>
<feature type="region of interest" description="Disordered" evidence="3">
    <location>
        <begin position="762"/>
        <end position="808"/>
    </location>
</feature>
<accession>A0AAQ3UWD3</accession>
<dbReference type="Pfam" id="PF14223">
    <property type="entry name" value="Retrotran_gag_2"/>
    <property type="match status" value="1"/>
</dbReference>
<dbReference type="PANTHER" id="PTHR34676">
    <property type="entry name" value="DUF4219 DOMAIN-CONTAINING PROTEIN-RELATED"/>
    <property type="match status" value="1"/>
</dbReference>
<feature type="domain" description="CCHC-type" evidence="4">
    <location>
        <begin position="364"/>
        <end position="379"/>
    </location>
</feature>
<evidence type="ECO:0000256" key="3">
    <source>
        <dbReference type="SAM" id="MobiDB-lite"/>
    </source>
</evidence>
<evidence type="ECO:0000313" key="5">
    <source>
        <dbReference type="EMBL" id="WVZ97397.1"/>
    </source>
</evidence>
<keyword evidence="2" id="KW-0175">Coiled coil</keyword>
<name>A0AAQ3UWD3_PASNO</name>
<dbReference type="Proteomes" id="UP001341281">
    <property type="component" value="Chromosome 10"/>
</dbReference>
<dbReference type="AlphaFoldDB" id="A0AAQ3UWD3"/>
<feature type="coiled-coil region" evidence="2">
    <location>
        <begin position="526"/>
        <end position="563"/>
    </location>
</feature>
<dbReference type="InterPro" id="IPR001878">
    <property type="entry name" value="Znf_CCHC"/>
</dbReference>
<keyword evidence="1" id="KW-0862">Zinc</keyword>
<evidence type="ECO:0000259" key="4">
    <source>
        <dbReference type="PROSITE" id="PS50158"/>
    </source>
</evidence>
<dbReference type="PROSITE" id="PS50158">
    <property type="entry name" value="ZF_CCHC"/>
    <property type="match status" value="1"/>
</dbReference>